<dbReference type="AlphaFoldDB" id="A0A318K3Y5"/>
<comment type="caution">
    <text evidence="2">The sequence shown here is derived from an EMBL/GenBank/DDBJ whole genome shotgun (WGS) entry which is preliminary data.</text>
</comment>
<dbReference type="RefSeq" id="WP_059287453.1">
    <property type="nucleotide sequence ID" value="NZ_LNQU01000227.1"/>
</dbReference>
<reference evidence="2 3" key="1">
    <citation type="submission" date="2018-05" db="EMBL/GenBank/DDBJ databases">
        <title>Genomic Encyclopedia of Type Strains, Phase IV (KMG-IV): sequencing the most valuable type-strain genomes for metagenomic binning, comparative biology and taxonomic classification.</title>
        <authorList>
            <person name="Goeker M."/>
        </authorList>
    </citation>
    <scope>NUCLEOTIDE SEQUENCE [LARGE SCALE GENOMIC DNA]</scope>
    <source>
        <strain evidence="2 3">DSM 25134</strain>
    </source>
</reference>
<feature type="signal peptide" evidence="1">
    <location>
        <begin position="1"/>
        <end position="20"/>
    </location>
</feature>
<feature type="chain" id="PRO_5016383089" evidence="1">
    <location>
        <begin position="21"/>
        <end position="284"/>
    </location>
</feature>
<dbReference type="OrthoDB" id="547680at2"/>
<sequence length="284" mass="31829">MFKPLATLLLSLLLSAHSLATVPVQPVRYALVSGLSDPHRPYMLALLQLACDEARLRCQLLAASAMNQSRALVQLGKPDGGIDLFWGMTSNEREQKALPIRIPLDKGLIGWRVALVPADQPDLLAGIRTRQQLARLVAGQVDDWPDTTILRSAGLKVLTSQDYGNLFPMLQRKRFDYFPRSVMEVQREAAMPVAKGLVIDHHLLLRYPTAMYFFVSPHQPQLAARLEQGLRMALQDGRFNQLFLRYNAQDLAGLALAQRTLIPLDNPLLPPGTPLQDARLWYRP</sequence>
<organism evidence="2 3">
    <name type="scientific">Aquitalea magnusonii</name>
    <dbReference type="NCBI Taxonomy" id="332411"/>
    <lineage>
        <taxon>Bacteria</taxon>
        <taxon>Pseudomonadati</taxon>
        <taxon>Pseudomonadota</taxon>
        <taxon>Betaproteobacteria</taxon>
        <taxon>Neisseriales</taxon>
        <taxon>Chromobacteriaceae</taxon>
        <taxon>Aquitalea</taxon>
    </lineage>
</organism>
<evidence type="ECO:0000313" key="3">
    <source>
        <dbReference type="Proteomes" id="UP000248395"/>
    </source>
</evidence>
<gene>
    <name evidence="2" type="ORF">DFR38_108183</name>
</gene>
<proteinExistence type="predicted"/>
<protein>
    <submittedName>
        <fullName evidence="2">Amino acid ABC transporter substrate-binding protein (PAAT family)</fullName>
    </submittedName>
</protein>
<accession>A0A318K3Y5</accession>
<keyword evidence="1" id="KW-0732">Signal</keyword>
<keyword evidence="3" id="KW-1185">Reference proteome</keyword>
<dbReference type="SUPFAM" id="SSF53850">
    <property type="entry name" value="Periplasmic binding protein-like II"/>
    <property type="match status" value="1"/>
</dbReference>
<dbReference type="EMBL" id="QJKC01000008">
    <property type="protein sequence ID" value="PXX48091.1"/>
    <property type="molecule type" value="Genomic_DNA"/>
</dbReference>
<name>A0A318K3Y5_9NEIS</name>
<evidence type="ECO:0000313" key="2">
    <source>
        <dbReference type="EMBL" id="PXX48091.1"/>
    </source>
</evidence>
<dbReference type="Proteomes" id="UP000248395">
    <property type="component" value="Unassembled WGS sequence"/>
</dbReference>
<evidence type="ECO:0000256" key="1">
    <source>
        <dbReference type="SAM" id="SignalP"/>
    </source>
</evidence>